<dbReference type="InterPro" id="IPR004565">
    <property type="entry name" value="OM_lipoprot_LolB"/>
</dbReference>
<protein>
    <recommendedName>
        <fullName evidence="4 13">Outer-membrane lipoprotein LolB</fullName>
    </recommendedName>
</protein>
<evidence type="ECO:0000256" key="10">
    <source>
        <dbReference type="ARBA" id="ARBA00023186"/>
    </source>
</evidence>
<evidence type="ECO:0000256" key="4">
    <source>
        <dbReference type="ARBA" id="ARBA00016202"/>
    </source>
</evidence>
<keyword evidence="8 13" id="KW-0472">Membrane</keyword>
<dbReference type="Gene3D" id="2.50.20.10">
    <property type="entry name" value="Lipoprotein localisation LolA/LolB/LppX"/>
    <property type="match status" value="1"/>
</dbReference>
<keyword evidence="10 13" id="KW-0143">Chaperone</keyword>
<evidence type="ECO:0000256" key="12">
    <source>
        <dbReference type="ARBA" id="ARBA00023288"/>
    </source>
</evidence>
<proteinExistence type="inferred from homology"/>
<keyword evidence="6" id="KW-0732">Signal</keyword>
<dbReference type="NCBIfam" id="TIGR00548">
    <property type="entry name" value="lolB"/>
    <property type="match status" value="1"/>
</dbReference>
<evidence type="ECO:0000313" key="14">
    <source>
        <dbReference type="EMBL" id="NAW66692.1"/>
    </source>
</evidence>
<evidence type="ECO:0000256" key="8">
    <source>
        <dbReference type="ARBA" id="ARBA00023136"/>
    </source>
</evidence>
<evidence type="ECO:0000256" key="3">
    <source>
        <dbReference type="ARBA" id="ARBA00011245"/>
    </source>
</evidence>
<name>A0A7X5AU85_9GAMM</name>
<gene>
    <name evidence="13 14" type="primary">lolB</name>
    <name evidence="14" type="ORF">CAG72_15875</name>
</gene>
<evidence type="ECO:0000256" key="13">
    <source>
        <dbReference type="HAMAP-Rule" id="MF_00233"/>
    </source>
</evidence>
<accession>A0A7X5AU85</accession>
<evidence type="ECO:0000256" key="5">
    <source>
        <dbReference type="ARBA" id="ARBA00022448"/>
    </source>
</evidence>
<keyword evidence="5 13" id="KW-0813">Transport</keyword>
<dbReference type="EMBL" id="WXWW01000229">
    <property type="protein sequence ID" value="NAW66692.1"/>
    <property type="molecule type" value="Genomic_DNA"/>
</dbReference>
<keyword evidence="11 13" id="KW-0998">Cell outer membrane</keyword>
<dbReference type="GO" id="GO:0015031">
    <property type="term" value="P:protein transport"/>
    <property type="evidence" value="ECO:0007669"/>
    <property type="project" value="UniProtKB-KW"/>
</dbReference>
<evidence type="ECO:0000256" key="7">
    <source>
        <dbReference type="ARBA" id="ARBA00022927"/>
    </source>
</evidence>
<comment type="similarity">
    <text evidence="2 13">Belongs to the LolB family.</text>
</comment>
<dbReference type="HAMAP" id="MF_00233">
    <property type="entry name" value="LolB"/>
    <property type="match status" value="1"/>
</dbReference>
<dbReference type="InterPro" id="IPR029046">
    <property type="entry name" value="LolA/LolB/LppX"/>
</dbReference>
<evidence type="ECO:0000256" key="1">
    <source>
        <dbReference type="ARBA" id="ARBA00004459"/>
    </source>
</evidence>
<organism evidence="14 15">
    <name type="scientific">Photobacterium halotolerans</name>
    <dbReference type="NCBI Taxonomy" id="265726"/>
    <lineage>
        <taxon>Bacteria</taxon>
        <taxon>Pseudomonadati</taxon>
        <taxon>Pseudomonadota</taxon>
        <taxon>Gammaproteobacteria</taxon>
        <taxon>Vibrionales</taxon>
        <taxon>Vibrionaceae</taxon>
        <taxon>Photobacterium</taxon>
    </lineage>
</organism>
<comment type="function">
    <text evidence="13">Plays a critical role in the incorporation of lipoproteins in the outer membrane after they are released by the LolA protein.</text>
</comment>
<keyword evidence="7 13" id="KW-0653">Protein transport</keyword>
<dbReference type="CDD" id="cd16326">
    <property type="entry name" value="LolB"/>
    <property type="match status" value="1"/>
</dbReference>
<dbReference type="SUPFAM" id="SSF89392">
    <property type="entry name" value="Prokaryotic lipoproteins and lipoprotein localization factors"/>
    <property type="match status" value="1"/>
</dbReference>
<comment type="subcellular location">
    <subcellularLocation>
        <location evidence="1">Cell outer membrane</location>
        <topology evidence="1">Lipid-anchor</topology>
    </subcellularLocation>
</comment>
<keyword evidence="9" id="KW-0564">Palmitate</keyword>
<evidence type="ECO:0000256" key="2">
    <source>
        <dbReference type="ARBA" id="ARBA00009696"/>
    </source>
</evidence>
<evidence type="ECO:0000256" key="11">
    <source>
        <dbReference type="ARBA" id="ARBA00023237"/>
    </source>
</evidence>
<evidence type="ECO:0000313" key="15">
    <source>
        <dbReference type="Proteomes" id="UP000465712"/>
    </source>
</evidence>
<evidence type="ECO:0000256" key="6">
    <source>
        <dbReference type="ARBA" id="ARBA00022729"/>
    </source>
</evidence>
<dbReference type="Pfam" id="PF03550">
    <property type="entry name" value="LolB"/>
    <property type="match status" value="1"/>
</dbReference>
<keyword evidence="12 14" id="KW-0449">Lipoprotein</keyword>
<reference evidence="14 15" key="1">
    <citation type="submission" date="2017-05" db="EMBL/GenBank/DDBJ databases">
        <title>High clonality and local adaptation shapes Vibrionaceae linages within an endangered oasis.</title>
        <authorList>
            <person name="Vazquez-Rosas-Landa M."/>
        </authorList>
    </citation>
    <scope>NUCLEOTIDE SEQUENCE [LARGE SCALE GENOMIC DNA]</scope>
    <source>
        <strain evidence="14 15">P46_P4S1P180</strain>
    </source>
</reference>
<sequence>MAFAPLSLLSFQLPPILARKSQPYKTRLLAVLALLITGCTTTPPTGKVTDWNSHRQALSAVTAYQATGKLGYISPAQRFSANLNWKTDPGTDHLLLTNFLGTTLLKLDAQPGRAVLIDNEGQRHQGRDAAQLVLSLTNIAVPVNQMRDWLLGLPTGADSYQLNAQNRVAYLVKQVGDQRWQLDYNAYDETTSPALPSRLVLSQGKQRITLIINRWQTQQ</sequence>
<evidence type="ECO:0000256" key="9">
    <source>
        <dbReference type="ARBA" id="ARBA00023139"/>
    </source>
</evidence>
<dbReference type="GO" id="GO:0044874">
    <property type="term" value="P:lipoprotein localization to outer membrane"/>
    <property type="evidence" value="ECO:0007669"/>
    <property type="project" value="UniProtKB-UniRule"/>
</dbReference>
<dbReference type="Proteomes" id="UP000465712">
    <property type="component" value="Unassembled WGS sequence"/>
</dbReference>
<comment type="subunit">
    <text evidence="3 13">Monomer.</text>
</comment>
<dbReference type="AlphaFoldDB" id="A0A7X5AU85"/>
<comment type="caution">
    <text evidence="14">The sequence shown here is derived from an EMBL/GenBank/DDBJ whole genome shotgun (WGS) entry which is preliminary data.</text>
</comment>
<dbReference type="GO" id="GO:0009279">
    <property type="term" value="C:cell outer membrane"/>
    <property type="evidence" value="ECO:0007669"/>
    <property type="project" value="UniProtKB-SubCell"/>
</dbReference>